<evidence type="ECO:0000259" key="4">
    <source>
        <dbReference type="SMART" id="SM00043"/>
    </source>
</evidence>
<keyword evidence="6" id="KW-1185">Reference proteome</keyword>
<gene>
    <name evidence="5" type="ORF">SSX86_008923</name>
</gene>
<keyword evidence="2" id="KW-0789">Thiol protease inhibitor</keyword>
<comment type="caution">
    <text evidence="5">The sequence shown here is derived from an EMBL/GenBank/DDBJ whole genome shotgun (WGS) entry which is preliminary data.</text>
</comment>
<dbReference type="InterPro" id="IPR046350">
    <property type="entry name" value="Cystatin_sf"/>
</dbReference>
<feature type="domain" description="Cystatin" evidence="4">
    <location>
        <begin position="25"/>
        <end position="122"/>
    </location>
</feature>
<evidence type="ECO:0000313" key="6">
    <source>
        <dbReference type="Proteomes" id="UP001408789"/>
    </source>
</evidence>
<name>A0AAP0DK01_9ASTR</name>
<dbReference type="SMART" id="SM00043">
    <property type="entry name" value="CY"/>
    <property type="match status" value="1"/>
</dbReference>
<dbReference type="PANTHER" id="PTHR47373:SF1">
    <property type="entry name" value="CYSTEINE PROTEINASE INHIBITOR 2"/>
    <property type="match status" value="1"/>
</dbReference>
<keyword evidence="1" id="KW-0646">Protease inhibitor</keyword>
<feature type="chain" id="PRO_5043051364" description="Cystatin domain-containing protein" evidence="3">
    <location>
        <begin position="26"/>
        <end position="126"/>
    </location>
</feature>
<sequence length="126" mass="14024">MTRTTIFTFSLLISLLFFSDFVANAIPGGRTKIKDVKTNTEIQELGRYSVEEYNQLQRTQKSGDGDLKFSKVVAAESQVVAGTKYYLKIEAVTKSGAVKVFDAELVVVPWKRSKKLLGFKPSPANK</sequence>
<organism evidence="5 6">
    <name type="scientific">Deinandra increscens subsp. villosa</name>
    <dbReference type="NCBI Taxonomy" id="3103831"/>
    <lineage>
        <taxon>Eukaryota</taxon>
        <taxon>Viridiplantae</taxon>
        <taxon>Streptophyta</taxon>
        <taxon>Embryophyta</taxon>
        <taxon>Tracheophyta</taxon>
        <taxon>Spermatophyta</taxon>
        <taxon>Magnoliopsida</taxon>
        <taxon>eudicotyledons</taxon>
        <taxon>Gunneridae</taxon>
        <taxon>Pentapetalae</taxon>
        <taxon>asterids</taxon>
        <taxon>campanulids</taxon>
        <taxon>Asterales</taxon>
        <taxon>Asteraceae</taxon>
        <taxon>Asteroideae</taxon>
        <taxon>Heliantheae alliance</taxon>
        <taxon>Madieae</taxon>
        <taxon>Madiinae</taxon>
        <taxon>Deinandra</taxon>
    </lineage>
</organism>
<accession>A0AAP0DK01</accession>
<evidence type="ECO:0000313" key="5">
    <source>
        <dbReference type="EMBL" id="KAK9072489.1"/>
    </source>
</evidence>
<dbReference type="EMBL" id="JBCNJP010000010">
    <property type="protein sequence ID" value="KAK9072489.1"/>
    <property type="molecule type" value="Genomic_DNA"/>
</dbReference>
<dbReference type="PANTHER" id="PTHR47373">
    <property type="entry name" value="CYSTEINE PROTEINASE INHIBITOR 2"/>
    <property type="match status" value="1"/>
</dbReference>
<dbReference type="Pfam" id="PF16845">
    <property type="entry name" value="SQAPI"/>
    <property type="match status" value="1"/>
</dbReference>
<dbReference type="Proteomes" id="UP001408789">
    <property type="component" value="Unassembled WGS sequence"/>
</dbReference>
<keyword evidence="3" id="KW-0732">Signal</keyword>
<dbReference type="Gene3D" id="3.10.450.10">
    <property type="match status" value="1"/>
</dbReference>
<evidence type="ECO:0000256" key="3">
    <source>
        <dbReference type="SAM" id="SignalP"/>
    </source>
</evidence>
<evidence type="ECO:0000256" key="2">
    <source>
        <dbReference type="ARBA" id="ARBA00022704"/>
    </source>
</evidence>
<evidence type="ECO:0000256" key="1">
    <source>
        <dbReference type="ARBA" id="ARBA00022690"/>
    </source>
</evidence>
<dbReference type="InterPro" id="IPR018073">
    <property type="entry name" value="Prot_inh_cystat_CS"/>
</dbReference>
<dbReference type="GO" id="GO:0004869">
    <property type="term" value="F:cysteine-type endopeptidase inhibitor activity"/>
    <property type="evidence" value="ECO:0007669"/>
    <property type="project" value="UniProtKB-KW"/>
</dbReference>
<dbReference type="InterPro" id="IPR000010">
    <property type="entry name" value="Cystatin_dom"/>
</dbReference>
<feature type="signal peptide" evidence="3">
    <location>
        <begin position="1"/>
        <end position="25"/>
    </location>
</feature>
<dbReference type="AlphaFoldDB" id="A0AAP0DK01"/>
<protein>
    <recommendedName>
        <fullName evidence="4">Cystatin domain-containing protein</fullName>
    </recommendedName>
</protein>
<reference evidence="5 6" key="1">
    <citation type="submission" date="2024-04" db="EMBL/GenBank/DDBJ databases">
        <title>The reference genome of an endangered Asteraceae, Deinandra increscens subsp. villosa, native to the Central Coast of California.</title>
        <authorList>
            <person name="Guilliams M."/>
            <person name="Hasenstab-Lehman K."/>
            <person name="Meyer R."/>
            <person name="Mcevoy S."/>
        </authorList>
    </citation>
    <scope>NUCLEOTIDE SEQUENCE [LARGE SCALE GENOMIC DNA]</scope>
    <source>
        <tissue evidence="5">Leaf</tissue>
    </source>
</reference>
<dbReference type="PROSITE" id="PS00287">
    <property type="entry name" value="CYSTATIN"/>
    <property type="match status" value="1"/>
</dbReference>
<dbReference type="SUPFAM" id="SSF54403">
    <property type="entry name" value="Cystatin/monellin"/>
    <property type="match status" value="1"/>
</dbReference>
<proteinExistence type="predicted"/>
<dbReference type="CDD" id="cd00042">
    <property type="entry name" value="CY"/>
    <property type="match status" value="1"/>
</dbReference>